<keyword evidence="2" id="KW-1185">Reference proteome</keyword>
<sequence length="108" mass="12419">KLQIVMNIRQLAANSFSGNKPVAMLTDLWKNYIFYWIGRAQDATLQNPSNVIYATKFQDIHQAATFAWALLIPKLVNGFPETIRNDFPVVEKRVLIKYKDLKAYGVPF</sequence>
<comment type="caution">
    <text evidence="1">The sequence shown here is derived from an EMBL/GenBank/DDBJ whole genome shotgun (WGS) entry which is preliminary data.</text>
</comment>
<name>A0A9N9G606_9GLOM</name>
<dbReference type="EMBL" id="CAJVPI010000880">
    <property type="protein sequence ID" value="CAG8579549.1"/>
    <property type="molecule type" value="Genomic_DNA"/>
</dbReference>
<organism evidence="1 2">
    <name type="scientific">Paraglomus brasilianum</name>
    <dbReference type="NCBI Taxonomy" id="144538"/>
    <lineage>
        <taxon>Eukaryota</taxon>
        <taxon>Fungi</taxon>
        <taxon>Fungi incertae sedis</taxon>
        <taxon>Mucoromycota</taxon>
        <taxon>Glomeromycotina</taxon>
        <taxon>Glomeromycetes</taxon>
        <taxon>Paraglomerales</taxon>
        <taxon>Paraglomeraceae</taxon>
        <taxon>Paraglomus</taxon>
    </lineage>
</organism>
<feature type="non-terminal residue" evidence="1">
    <location>
        <position position="1"/>
    </location>
</feature>
<proteinExistence type="predicted"/>
<reference evidence="1" key="1">
    <citation type="submission" date="2021-06" db="EMBL/GenBank/DDBJ databases">
        <authorList>
            <person name="Kallberg Y."/>
            <person name="Tangrot J."/>
            <person name="Rosling A."/>
        </authorList>
    </citation>
    <scope>NUCLEOTIDE SEQUENCE</scope>
    <source>
        <strain evidence="1">BR232B</strain>
    </source>
</reference>
<accession>A0A9N9G606</accession>
<evidence type="ECO:0000313" key="2">
    <source>
        <dbReference type="Proteomes" id="UP000789739"/>
    </source>
</evidence>
<gene>
    <name evidence="1" type="ORF">PBRASI_LOCUS6543</name>
</gene>
<protein>
    <submittedName>
        <fullName evidence="1">7889_t:CDS:1</fullName>
    </submittedName>
</protein>
<dbReference type="AlphaFoldDB" id="A0A9N9G606"/>
<dbReference type="Proteomes" id="UP000789739">
    <property type="component" value="Unassembled WGS sequence"/>
</dbReference>
<evidence type="ECO:0000313" key="1">
    <source>
        <dbReference type="EMBL" id="CAG8579549.1"/>
    </source>
</evidence>